<dbReference type="GO" id="GO:0005886">
    <property type="term" value="C:plasma membrane"/>
    <property type="evidence" value="ECO:0007669"/>
    <property type="project" value="UniProtKB-SubCell"/>
</dbReference>
<accession>A0A7X1D6Z1</accession>
<evidence type="ECO:0000256" key="5">
    <source>
        <dbReference type="ARBA" id="ARBA00022989"/>
    </source>
</evidence>
<comment type="caution">
    <text evidence="9">The sequence shown here is derived from an EMBL/GenBank/DDBJ whole genome shotgun (WGS) entry which is preliminary data.</text>
</comment>
<sequence length="227" mass="25064">MNKSPIDIADVFKIIKSYAIMLVLIPIIACISAFVASKYLLTPIYTASSQIFIATQAPKEGQTSVYSEQLKSNVQLINTFNMILKNARTIEKVKQELDITTPTPELAKALQIQSEKDSLVFTVSFKDENPERATKVVNAVTQAYQQDIPQLIESNKVIILEKASVPTVPSSPKLVINLIIAGIIGIIMDIIFVLTILLFRNTINSEKDLEDLNLNSMGTIPLIKSKG</sequence>
<keyword evidence="4 7" id="KW-0812">Transmembrane</keyword>
<evidence type="ECO:0000313" key="10">
    <source>
        <dbReference type="Proteomes" id="UP000541735"/>
    </source>
</evidence>
<evidence type="ECO:0000256" key="7">
    <source>
        <dbReference type="SAM" id="Phobius"/>
    </source>
</evidence>
<gene>
    <name evidence="9" type="ORF">HCB27_00400</name>
</gene>
<dbReference type="EMBL" id="JAARYD010000001">
    <property type="protein sequence ID" value="MBC2175057.1"/>
    <property type="molecule type" value="Genomic_DNA"/>
</dbReference>
<dbReference type="InterPro" id="IPR003856">
    <property type="entry name" value="LPS_length_determ_N"/>
</dbReference>
<keyword evidence="3" id="KW-1003">Cell membrane</keyword>
<comment type="similarity">
    <text evidence="2">Belongs to the CpsC/CapA family.</text>
</comment>
<proteinExistence type="inferred from homology"/>
<keyword evidence="5 7" id="KW-1133">Transmembrane helix</keyword>
<dbReference type="InterPro" id="IPR050445">
    <property type="entry name" value="Bact_polysacc_biosynth/exp"/>
</dbReference>
<dbReference type="RefSeq" id="WP_185548105.1">
    <property type="nucleotide sequence ID" value="NZ_JAARYD010000001.1"/>
</dbReference>
<evidence type="ECO:0000256" key="1">
    <source>
        <dbReference type="ARBA" id="ARBA00004651"/>
    </source>
</evidence>
<evidence type="ECO:0000313" key="9">
    <source>
        <dbReference type="EMBL" id="MBC2175057.1"/>
    </source>
</evidence>
<evidence type="ECO:0000259" key="8">
    <source>
        <dbReference type="Pfam" id="PF02706"/>
    </source>
</evidence>
<organism evidence="9 10">
    <name type="scientific">Listeria booriae</name>
    <dbReference type="NCBI Taxonomy" id="1552123"/>
    <lineage>
        <taxon>Bacteria</taxon>
        <taxon>Bacillati</taxon>
        <taxon>Bacillota</taxon>
        <taxon>Bacilli</taxon>
        <taxon>Bacillales</taxon>
        <taxon>Listeriaceae</taxon>
        <taxon>Listeria</taxon>
    </lineage>
</organism>
<comment type="subcellular location">
    <subcellularLocation>
        <location evidence="1">Cell membrane</location>
        <topology evidence="1">Multi-pass membrane protein</topology>
    </subcellularLocation>
</comment>
<evidence type="ECO:0000256" key="2">
    <source>
        <dbReference type="ARBA" id="ARBA00006683"/>
    </source>
</evidence>
<dbReference type="Pfam" id="PF02706">
    <property type="entry name" value="Wzz"/>
    <property type="match status" value="1"/>
</dbReference>
<evidence type="ECO:0000256" key="6">
    <source>
        <dbReference type="ARBA" id="ARBA00023136"/>
    </source>
</evidence>
<evidence type="ECO:0000256" key="3">
    <source>
        <dbReference type="ARBA" id="ARBA00022475"/>
    </source>
</evidence>
<evidence type="ECO:0000256" key="4">
    <source>
        <dbReference type="ARBA" id="ARBA00022692"/>
    </source>
</evidence>
<dbReference type="AlphaFoldDB" id="A0A7X1D6Z1"/>
<feature type="transmembrane region" description="Helical" evidence="7">
    <location>
        <begin position="174"/>
        <end position="199"/>
    </location>
</feature>
<dbReference type="GO" id="GO:0004713">
    <property type="term" value="F:protein tyrosine kinase activity"/>
    <property type="evidence" value="ECO:0007669"/>
    <property type="project" value="TreeGrafter"/>
</dbReference>
<feature type="transmembrane region" description="Helical" evidence="7">
    <location>
        <begin position="20"/>
        <end position="41"/>
    </location>
</feature>
<keyword evidence="6 7" id="KW-0472">Membrane</keyword>
<dbReference type="PANTHER" id="PTHR32309:SF13">
    <property type="entry name" value="FERRIC ENTEROBACTIN TRANSPORT PROTEIN FEPE"/>
    <property type="match status" value="1"/>
</dbReference>
<name>A0A7X1D6Z1_9LIST</name>
<dbReference type="Proteomes" id="UP000541735">
    <property type="component" value="Unassembled WGS sequence"/>
</dbReference>
<feature type="domain" description="Polysaccharide chain length determinant N-terminal" evidence="8">
    <location>
        <begin position="6"/>
        <end position="97"/>
    </location>
</feature>
<dbReference type="PANTHER" id="PTHR32309">
    <property type="entry name" value="TYROSINE-PROTEIN KINASE"/>
    <property type="match status" value="1"/>
</dbReference>
<reference evidence="9 10" key="1">
    <citation type="submission" date="2020-03" db="EMBL/GenBank/DDBJ databases">
        <title>Soil Listeria distribution.</title>
        <authorList>
            <person name="Liao J."/>
            <person name="Wiedmann M."/>
        </authorList>
    </citation>
    <scope>NUCLEOTIDE SEQUENCE [LARGE SCALE GENOMIC DNA]</scope>
    <source>
        <strain evidence="9 10">FSL L7-0259</strain>
    </source>
</reference>
<protein>
    <recommendedName>
        <fullName evidence="8">Polysaccharide chain length determinant N-terminal domain-containing protein</fullName>
    </recommendedName>
</protein>